<name>A0A3D9LH30_MARFU</name>
<dbReference type="OrthoDB" id="9768048at2"/>
<dbReference type="CDD" id="cd03789">
    <property type="entry name" value="GT9_LPS_heptosyltransferase"/>
    <property type="match status" value="1"/>
</dbReference>
<dbReference type="Proteomes" id="UP000256779">
    <property type="component" value="Unassembled WGS sequence"/>
</dbReference>
<dbReference type="InterPro" id="IPR002201">
    <property type="entry name" value="Glyco_trans_9"/>
</dbReference>
<comment type="caution">
    <text evidence="3">The sequence shown here is derived from an EMBL/GenBank/DDBJ whole genome shotgun (WGS) entry which is preliminary data.</text>
</comment>
<dbReference type="PANTHER" id="PTHR30160">
    <property type="entry name" value="TETRAACYLDISACCHARIDE 4'-KINASE-RELATED"/>
    <property type="match status" value="1"/>
</dbReference>
<dbReference type="EMBL" id="QREG01000001">
    <property type="protein sequence ID" value="REE05794.1"/>
    <property type="molecule type" value="Genomic_DNA"/>
</dbReference>
<dbReference type="GO" id="GO:0009244">
    <property type="term" value="P:lipopolysaccharide core region biosynthetic process"/>
    <property type="evidence" value="ECO:0007669"/>
    <property type="project" value="TreeGrafter"/>
</dbReference>
<dbReference type="PANTHER" id="PTHR30160:SF1">
    <property type="entry name" value="LIPOPOLYSACCHARIDE 1,2-N-ACETYLGLUCOSAMINETRANSFERASE-RELATED"/>
    <property type="match status" value="1"/>
</dbReference>
<reference evidence="3 4" key="1">
    <citation type="submission" date="2018-07" db="EMBL/GenBank/DDBJ databases">
        <title>Genomic Encyclopedia of Type Strains, Phase IV (KMG-IV): sequencing the most valuable type-strain genomes for metagenomic binning, comparative biology and taxonomic classification.</title>
        <authorList>
            <person name="Goeker M."/>
        </authorList>
    </citation>
    <scope>NUCLEOTIDE SEQUENCE [LARGE SCALE GENOMIC DNA]</scope>
    <source>
        <strain evidence="3 4">DSM 4134</strain>
    </source>
</reference>
<dbReference type="Gene3D" id="3.40.50.2000">
    <property type="entry name" value="Glycogen Phosphorylase B"/>
    <property type="match status" value="2"/>
</dbReference>
<dbReference type="Pfam" id="PF01075">
    <property type="entry name" value="Glyco_transf_9"/>
    <property type="match status" value="1"/>
</dbReference>
<protein>
    <submittedName>
        <fullName evidence="3">Heptosyltransferase-2</fullName>
    </submittedName>
</protein>
<keyword evidence="1" id="KW-0328">Glycosyltransferase</keyword>
<evidence type="ECO:0000256" key="2">
    <source>
        <dbReference type="ARBA" id="ARBA00022679"/>
    </source>
</evidence>
<evidence type="ECO:0000256" key="1">
    <source>
        <dbReference type="ARBA" id="ARBA00022676"/>
    </source>
</evidence>
<dbReference type="GO" id="GO:0005829">
    <property type="term" value="C:cytosol"/>
    <property type="evidence" value="ECO:0007669"/>
    <property type="project" value="TreeGrafter"/>
</dbReference>
<evidence type="ECO:0000313" key="4">
    <source>
        <dbReference type="Proteomes" id="UP000256779"/>
    </source>
</evidence>
<accession>A0A3D9LH30</accession>
<organism evidence="3 4">
    <name type="scientific">Marinoscillum furvescens DSM 4134</name>
    <dbReference type="NCBI Taxonomy" id="1122208"/>
    <lineage>
        <taxon>Bacteria</taxon>
        <taxon>Pseudomonadati</taxon>
        <taxon>Bacteroidota</taxon>
        <taxon>Cytophagia</taxon>
        <taxon>Cytophagales</taxon>
        <taxon>Reichenbachiellaceae</taxon>
        <taxon>Marinoscillum</taxon>
    </lineage>
</organism>
<dbReference type="AlphaFoldDB" id="A0A3D9LH30"/>
<keyword evidence="4" id="KW-1185">Reference proteome</keyword>
<dbReference type="SUPFAM" id="SSF53756">
    <property type="entry name" value="UDP-Glycosyltransferase/glycogen phosphorylase"/>
    <property type="match status" value="1"/>
</dbReference>
<dbReference type="GO" id="GO:0008713">
    <property type="term" value="F:ADP-heptose-lipopolysaccharide heptosyltransferase activity"/>
    <property type="evidence" value="ECO:0007669"/>
    <property type="project" value="TreeGrafter"/>
</dbReference>
<dbReference type="RefSeq" id="WP_115866294.1">
    <property type="nucleotide sequence ID" value="NZ_QREG01000001.1"/>
</dbReference>
<keyword evidence="2 3" id="KW-0808">Transferase</keyword>
<sequence>MQILIIQTAYIGDVVLATSLIEKIKVYHPDAQIDFLLRKGNEEVLAHNPKVREVLMWNKQQRKWRGLMNILRLVRSRKYDLVVNVHRYLSSGLIAALSGAGYVVGFRQNPLSYLFDERVTHLMDGRHEIARNQELIASITDAEPHHPKMYVADVSEKVTHLKSKPYVTVSPGSVWPTKQVPVEKWVELLDRLPGAWKVYLLGAKSDEELCVEILKRTSHKYVTSQAGLLSMRASAALMQDAEMNYVNDSAPMHFASAVGAPVCAVFCSTSPGLGFGPLSDRHFVVEVKGLTCKPCGISGKKACPLGHFRCGNDLEVNNMLDCLP</sequence>
<dbReference type="InterPro" id="IPR051199">
    <property type="entry name" value="LPS_LOS_Heptosyltrfase"/>
</dbReference>
<evidence type="ECO:0000313" key="3">
    <source>
        <dbReference type="EMBL" id="REE05794.1"/>
    </source>
</evidence>
<proteinExistence type="predicted"/>
<gene>
    <name evidence="3" type="ORF">C7460_101313</name>
</gene>